<gene>
    <name evidence="7" type="ORF">BFW38_13925</name>
</gene>
<dbReference type="SUPFAM" id="SSF89392">
    <property type="entry name" value="Prokaryotic lipoproteins and lipoprotein localization factors"/>
    <property type="match status" value="1"/>
</dbReference>
<reference evidence="7 8" key="1">
    <citation type="submission" date="2016-08" db="EMBL/GenBank/DDBJ databases">
        <authorList>
            <person name="Seilhamer J.J."/>
        </authorList>
    </citation>
    <scope>NUCLEOTIDE SEQUENCE [LARGE SCALE GENOMIC DNA]</scope>
    <source>
        <strain evidence="7 8">PH27A</strain>
    </source>
</reference>
<dbReference type="CDD" id="cd16325">
    <property type="entry name" value="LolA"/>
    <property type="match status" value="1"/>
</dbReference>
<evidence type="ECO:0000256" key="2">
    <source>
        <dbReference type="ARBA" id="ARBA00022448"/>
    </source>
</evidence>
<dbReference type="EMBL" id="MDTQ01000001">
    <property type="protein sequence ID" value="ODC04467.1"/>
    <property type="molecule type" value="Genomic_DNA"/>
</dbReference>
<keyword evidence="4" id="KW-0653">Protein transport</keyword>
<comment type="caution">
    <text evidence="7">The sequence shown here is derived from an EMBL/GenBank/DDBJ whole genome shotgun (WGS) entry which is preliminary data.</text>
</comment>
<protein>
    <recommendedName>
        <fullName evidence="9">Outer-membrane lipoprotein carrier protein</fullName>
    </recommendedName>
</protein>
<dbReference type="InterPro" id="IPR029046">
    <property type="entry name" value="LolA/LolB/LppX"/>
</dbReference>
<dbReference type="Pfam" id="PF03548">
    <property type="entry name" value="LolA"/>
    <property type="match status" value="1"/>
</dbReference>
<evidence type="ECO:0008006" key="9">
    <source>
        <dbReference type="Google" id="ProtNLM"/>
    </source>
</evidence>
<feature type="signal peptide" evidence="6">
    <location>
        <begin position="1"/>
        <end position="37"/>
    </location>
</feature>
<feature type="chain" id="PRO_5009119709" description="Outer-membrane lipoprotein carrier protein" evidence="6">
    <location>
        <begin position="38"/>
        <end position="238"/>
    </location>
</feature>
<dbReference type="OrthoDB" id="5700849at2"/>
<name>A0A1E2VBT9_9GAMM</name>
<evidence type="ECO:0000313" key="7">
    <source>
        <dbReference type="EMBL" id="ODC04467.1"/>
    </source>
</evidence>
<evidence type="ECO:0000256" key="1">
    <source>
        <dbReference type="ARBA" id="ARBA00011245"/>
    </source>
</evidence>
<keyword evidence="3 6" id="KW-0732">Signal</keyword>
<accession>A0A1E2VBT9</accession>
<proteinExistence type="predicted"/>
<evidence type="ECO:0000256" key="5">
    <source>
        <dbReference type="SAM" id="MobiDB-lite"/>
    </source>
</evidence>
<dbReference type="GO" id="GO:0015031">
    <property type="term" value="P:protein transport"/>
    <property type="evidence" value="ECO:0007669"/>
    <property type="project" value="UniProtKB-KW"/>
</dbReference>
<dbReference type="RefSeq" id="WP_068999449.1">
    <property type="nucleotide sequence ID" value="NZ_MDTQ01000001.1"/>
</dbReference>
<evidence type="ECO:0000313" key="8">
    <source>
        <dbReference type="Proteomes" id="UP000094291"/>
    </source>
</evidence>
<comment type="subunit">
    <text evidence="1">Monomer.</text>
</comment>
<dbReference type="STRING" id="197479.BFW38_13925"/>
<keyword evidence="8" id="KW-1185">Reference proteome</keyword>
<dbReference type="Proteomes" id="UP000094291">
    <property type="component" value="Unassembled WGS sequence"/>
</dbReference>
<organism evidence="7 8">
    <name type="scientific">Terasakiispira papahanaumokuakeensis</name>
    <dbReference type="NCBI Taxonomy" id="197479"/>
    <lineage>
        <taxon>Bacteria</taxon>
        <taxon>Pseudomonadati</taxon>
        <taxon>Pseudomonadota</taxon>
        <taxon>Gammaproteobacteria</taxon>
        <taxon>Oceanospirillales</taxon>
        <taxon>Terasakiispira</taxon>
    </lineage>
</organism>
<dbReference type="InterPro" id="IPR004564">
    <property type="entry name" value="OM_lipoprot_carrier_LolA-like"/>
</dbReference>
<keyword evidence="2" id="KW-0813">Transport</keyword>
<evidence type="ECO:0000256" key="4">
    <source>
        <dbReference type="ARBA" id="ARBA00022927"/>
    </source>
</evidence>
<dbReference type="AlphaFoldDB" id="A0A1E2VBT9"/>
<feature type="region of interest" description="Disordered" evidence="5">
    <location>
        <begin position="207"/>
        <end position="238"/>
    </location>
</feature>
<dbReference type="Gene3D" id="2.50.20.10">
    <property type="entry name" value="Lipoprotein localisation LolA/LolB/LppX"/>
    <property type="match status" value="1"/>
</dbReference>
<evidence type="ECO:0000256" key="6">
    <source>
        <dbReference type="SAM" id="SignalP"/>
    </source>
</evidence>
<sequence>MSGDTCTPGKQRRGLFVLSLCAAILCLQVLMSSQVNAETTQVTALQQLAKTLTAPERVRADFTQKRHLKAFNQPLITQGHMLLLPQRALIWQQQSPVPQILVLTSAQGWTIDQGEASALSAQAQASIAPLLLAALSGDWPSLQTQFTLDYQSAQNVTAPWQLWLDPKPETPLHAVFEQIKLQGHHTIEQITLRGREGDLTELTLTPQAATPLTAQERDWLTPPASLSDAPVVENPPQP</sequence>
<evidence type="ECO:0000256" key="3">
    <source>
        <dbReference type="ARBA" id="ARBA00022729"/>
    </source>
</evidence>